<name>M6WI73_LEPBO</name>
<keyword evidence="6" id="KW-0175">Coiled coil</keyword>
<evidence type="ECO:0000259" key="8">
    <source>
        <dbReference type="PROSITE" id="PS50113"/>
    </source>
</evidence>
<dbReference type="InterPro" id="IPR001610">
    <property type="entry name" value="PAC"/>
</dbReference>
<dbReference type="SUPFAM" id="SSF55785">
    <property type="entry name" value="PYP-like sensor domain (PAS domain)"/>
    <property type="match status" value="4"/>
</dbReference>
<protein>
    <recommendedName>
        <fullName evidence="2">histidine kinase</fullName>
        <ecNumber evidence="2">2.7.13.3</ecNumber>
    </recommendedName>
</protein>
<evidence type="ECO:0000313" key="9">
    <source>
        <dbReference type="EMBL" id="EMO64884.1"/>
    </source>
</evidence>
<evidence type="ECO:0000256" key="3">
    <source>
        <dbReference type="ARBA" id="ARBA00022553"/>
    </source>
</evidence>
<dbReference type="STRING" id="1192866.LEP1GSC133_2657"/>
<dbReference type="Proteomes" id="UP000012159">
    <property type="component" value="Unassembled WGS sequence"/>
</dbReference>
<dbReference type="InterPro" id="IPR035965">
    <property type="entry name" value="PAS-like_dom_sf"/>
</dbReference>
<dbReference type="SMART" id="SM00091">
    <property type="entry name" value="PAS"/>
    <property type="match status" value="4"/>
</dbReference>
<dbReference type="PROSITE" id="PS50113">
    <property type="entry name" value="PAC"/>
    <property type="match status" value="2"/>
</dbReference>
<evidence type="ECO:0000256" key="2">
    <source>
        <dbReference type="ARBA" id="ARBA00012438"/>
    </source>
</evidence>
<evidence type="ECO:0000259" key="7">
    <source>
        <dbReference type="PROSITE" id="PS50112"/>
    </source>
</evidence>
<evidence type="ECO:0000256" key="5">
    <source>
        <dbReference type="ARBA" id="ARBA00022777"/>
    </source>
</evidence>
<feature type="domain" description="PAC" evidence="8">
    <location>
        <begin position="84"/>
        <end position="136"/>
    </location>
</feature>
<reference evidence="9 10" key="1">
    <citation type="submission" date="2013-01" db="EMBL/GenBank/DDBJ databases">
        <authorList>
            <person name="Harkins D.M."/>
            <person name="Durkin A.S."/>
            <person name="Brinkac L.M."/>
            <person name="Haft D.H."/>
            <person name="Selengut J.D."/>
            <person name="Sanka R."/>
            <person name="DePew J."/>
            <person name="Purushe J."/>
            <person name="Picardeau M."/>
            <person name="Werts C."/>
            <person name="Goarant C."/>
            <person name="Vinetz J.M."/>
            <person name="Sutton G.G."/>
            <person name="Nierman W.C."/>
            <person name="Fouts D.E."/>
        </authorList>
    </citation>
    <scope>NUCLEOTIDE SEQUENCE [LARGE SCALE GENOMIC DNA]</scope>
    <source>
        <strain evidence="9 10">200901868</strain>
    </source>
</reference>
<proteinExistence type="predicted"/>
<accession>M6WI73</accession>
<feature type="domain" description="PAS" evidence="7">
    <location>
        <begin position="276"/>
        <end position="324"/>
    </location>
</feature>
<feature type="domain" description="PAC" evidence="8">
    <location>
        <begin position="482"/>
        <end position="532"/>
    </location>
</feature>
<dbReference type="EMBL" id="AKWF02000018">
    <property type="protein sequence ID" value="EMO64884.1"/>
    <property type="molecule type" value="Genomic_DNA"/>
</dbReference>
<evidence type="ECO:0000256" key="1">
    <source>
        <dbReference type="ARBA" id="ARBA00000085"/>
    </source>
</evidence>
<dbReference type="InterPro" id="IPR000014">
    <property type="entry name" value="PAS"/>
</dbReference>
<comment type="caution">
    <text evidence="9">The sequence shown here is derived from an EMBL/GenBank/DDBJ whole genome shotgun (WGS) entry which is preliminary data.</text>
</comment>
<dbReference type="CDD" id="cd00130">
    <property type="entry name" value="PAS"/>
    <property type="match status" value="4"/>
</dbReference>
<dbReference type="AlphaFoldDB" id="M6WI73"/>
<organism evidence="9 10">
    <name type="scientific">Leptospira borgpetersenii serovar Pomona str. 200901868</name>
    <dbReference type="NCBI Taxonomy" id="1192866"/>
    <lineage>
        <taxon>Bacteria</taxon>
        <taxon>Pseudomonadati</taxon>
        <taxon>Spirochaetota</taxon>
        <taxon>Spirochaetia</taxon>
        <taxon>Leptospirales</taxon>
        <taxon>Leptospiraceae</taxon>
        <taxon>Leptospira</taxon>
    </lineage>
</organism>
<dbReference type="Pfam" id="PF13426">
    <property type="entry name" value="PAS_9"/>
    <property type="match status" value="3"/>
</dbReference>
<dbReference type="NCBIfam" id="TIGR00229">
    <property type="entry name" value="sensory_box"/>
    <property type="match status" value="4"/>
</dbReference>
<dbReference type="EC" id="2.7.13.3" evidence="2"/>
<dbReference type="PANTHER" id="PTHR43304">
    <property type="entry name" value="PHYTOCHROME-LIKE PROTEIN CPH1"/>
    <property type="match status" value="1"/>
</dbReference>
<dbReference type="PANTHER" id="PTHR43304:SF1">
    <property type="entry name" value="PAC DOMAIN-CONTAINING PROTEIN"/>
    <property type="match status" value="1"/>
</dbReference>
<evidence type="ECO:0000256" key="6">
    <source>
        <dbReference type="SAM" id="Coils"/>
    </source>
</evidence>
<dbReference type="Pfam" id="PF00989">
    <property type="entry name" value="PAS"/>
    <property type="match status" value="1"/>
</dbReference>
<keyword evidence="5" id="KW-0418">Kinase</keyword>
<gene>
    <name evidence="9" type="ORF">LEP1GSC133_2657</name>
</gene>
<sequence length="559" mass="64953">MKALNSNLFNSEFFRQIFETNRDGIAIANLNGSFLEANSAFQALTGYSLEELQKDNFWSLVPVSWKVADRKDFEENLFSSGYSQEFEKEYSCKSGKIILISVKAYVIRDESKNPTAIWGIIRDISEQTQNEEVRKKFCDEIKEGWEAFQRIFVLNPFPMAISEIDTEKLLEVNRKFAEQIEYDSDKLIGKTMTELGIWFSPEVKENIFTIIRRDGFVDSIETPFRTTKGTEFWGLFSAQQIEYKGKIAFLSITVPITDRIKEEREKQRLLDEVREKEEILDQIFRLNPSAITLSRIDGRYVDVNDLFLEHLGKTREEVLGKTPVELSLYYNLFDREKILQKLNEDGVVQNLEVKLQTYEKKIKTILFSSRYIESKGEKKILSIGHDISELKESALDLQNLAKELEKSKDLFQKLFQLVPSALVLTDWEDRTIVDVNQRFLEMAKRTREEVIGKTTPEIHIWDKSGNFRAEVYEALSKTGEVKNYESVYLASDGEMIPILYSARIIEINGRKQVISLATDISEKKKSEEEKENSMKNFVSVKIFLKNSFNLLRPPCRFPI</sequence>
<evidence type="ECO:0000313" key="10">
    <source>
        <dbReference type="Proteomes" id="UP000012159"/>
    </source>
</evidence>
<keyword evidence="4" id="KW-0808">Transferase</keyword>
<dbReference type="SMART" id="SM00086">
    <property type="entry name" value="PAC"/>
    <property type="match status" value="4"/>
</dbReference>
<keyword evidence="3" id="KW-0597">Phosphoprotein</keyword>
<dbReference type="GO" id="GO:0004673">
    <property type="term" value="F:protein histidine kinase activity"/>
    <property type="evidence" value="ECO:0007669"/>
    <property type="project" value="UniProtKB-EC"/>
</dbReference>
<dbReference type="InterPro" id="IPR013767">
    <property type="entry name" value="PAS_fold"/>
</dbReference>
<dbReference type="InterPro" id="IPR052162">
    <property type="entry name" value="Sensor_kinase/Photoreceptor"/>
</dbReference>
<evidence type="ECO:0000256" key="4">
    <source>
        <dbReference type="ARBA" id="ARBA00022679"/>
    </source>
</evidence>
<feature type="domain" description="PAS" evidence="7">
    <location>
        <begin position="10"/>
        <end position="52"/>
    </location>
</feature>
<dbReference type="InterPro" id="IPR000700">
    <property type="entry name" value="PAS-assoc_C"/>
</dbReference>
<dbReference type="Gene3D" id="3.30.450.20">
    <property type="entry name" value="PAS domain"/>
    <property type="match status" value="4"/>
</dbReference>
<dbReference type="GO" id="GO:0006355">
    <property type="term" value="P:regulation of DNA-templated transcription"/>
    <property type="evidence" value="ECO:0007669"/>
    <property type="project" value="InterPro"/>
</dbReference>
<comment type="catalytic activity">
    <reaction evidence="1">
        <text>ATP + protein L-histidine = ADP + protein N-phospho-L-histidine.</text>
        <dbReference type="EC" id="2.7.13.3"/>
    </reaction>
</comment>
<feature type="coiled-coil region" evidence="6">
    <location>
        <begin position="387"/>
        <end position="417"/>
    </location>
</feature>
<dbReference type="PROSITE" id="PS50112">
    <property type="entry name" value="PAS"/>
    <property type="match status" value="2"/>
</dbReference>